<dbReference type="EMBL" id="SSOC01000001">
    <property type="protein sequence ID" value="THF67269.1"/>
    <property type="molecule type" value="Genomic_DNA"/>
</dbReference>
<evidence type="ECO:0000313" key="2">
    <source>
        <dbReference type="Proteomes" id="UP000308430"/>
    </source>
</evidence>
<sequence length="156" mass="16382">MIAIDIPGFGRLELRHLVSDYNGTLAVDGHLLPGVAELLTRLAADLDVHVITADTFGLARAQLANLPVRLVIAPLESQAETKLRYVEELGAGTLAAIGNGRNDHSMVGAAALGIALIQREGGSTATVNGAHIVCTNVVDALELLLHPKRLIATLRS</sequence>
<dbReference type="RefSeq" id="WP_136346678.1">
    <property type="nucleotide sequence ID" value="NZ_SSOC01000001.1"/>
</dbReference>
<dbReference type="SUPFAM" id="SSF56784">
    <property type="entry name" value="HAD-like"/>
    <property type="match status" value="1"/>
</dbReference>
<organism evidence="1 2">
    <name type="scientific">Pseudothauera nasutitermitis</name>
    <dbReference type="NCBI Taxonomy" id="2565930"/>
    <lineage>
        <taxon>Bacteria</taxon>
        <taxon>Pseudomonadati</taxon>
        <taxon>Pseudomonadota</taxon>
        <taxon>Betaproteobacteria</taxon>
        <taxon>Rhodocyclales</taxon>
        <taxon>Zoogloeaceae</taxon>
        <taxon>Pseudothauera</taxon>
    </lineage>
</organism>
<dbReference type="InterPro" id="IPR036412">
    <property type="entry name" value="HAD-like_sf"/>
</dbReference>
<protein>
    <submittedName>
        <fullName evidence="1">ATPase P</fullName>
    </submittedName>
</protein>
<name>A0A4S4B3R0_9RHOO</name>
<evidence type="ECO:0000313" key="1">
    <source>
        <dbReference type="EMBL" id="THF67269.1"/>
    </source>
</evidence>
<dbReference type="Gene3D" id="3.40.50.1000">
    <property type="entry name" value="HAD superfamily/HAD-like"/>
    <property type="match status" value="1"/>
</dbReference>
<reference evidence="1 2" key="1">
    <citation type="submission" date="2019-04" db="EMBL/GenBank/DDBJ databases">
        <title>Azoarcus nasutitermitis sp. nov. isolated from termite nest.</title>
        <authorList>
            <person name="Lin S.-Y."/>
            <person name="Hameed A."/>
            <person name="Hsu Y.-H."/>
            <person name="Young C.-C."/>
        </authorList>
    </citation>
    <scope>NUCLEOTIDE SEQUENCE [LARGE SCALE GENOMIC DNA]</scope>
    <source>
        <strain evidence="1 2">CC-YHH838</strain>
    </source>
</reference>
<proteinExistence type="predicted"/>
<keyword evidence="2" id="KW-1185">Reference proteome</keyword>
<dbReference type="AlphaFoldDB" id="A0A4S4B3R0"/>
<comment type="caution">
    <text evidence="1">The sequence shown here is derived from an EMBL/GenBank/DDBJ whole genome shotgun (WGS) entry which is preliminary data.</text>
</comment>
<dbReference type="Proteomes" id="UP000308430">
    <property type="component" value="Unassembled WGS sequence"/>
</dbReference>
<dbReference type="InterPro" id="IPR023214">
    <property type="entry name" value="HAD_sf"/>
</dbReference>
<accession>A0A4S4B3R0</accession>
<dbReference type="OrthoDB" id="159409at2"/>
<gene>
    <name evidence="1" type="ORF">E6C76_02510</name>
</gene>